<dbReference type="EMBL" id="JBHTBJ010000009">
    <property type="protein sequence ID" value="MFC7275482.1"/>
    <property type="molecule type" value="Genomic_DNA"/>
</dbReference>
<evidence type="ECO:0000313" key="2">
    <source>
        <dbReference type="Proteomes" id="UP001596548"/>
    </source>
</evidence>
<gene>
    <name evidence="1" type="ORF">ACFQS1_15945</name>
</gene>
<accession>A0ABW2HQU0</accession>
<evidence type="ECO:0000313" key="1">
    <source>
        <dbReference type="EMBL" id="MFC7275482.1"/>
    </source>
</evidence>
<reference evidence="2" key="1">
    <citation type="journal article" date="2019" name="Int. J. Syst. Evol. Microbiol.">
        <title>The Global Catalogue of Microorganisms (GCM) 10K type strain sequencing project: providing services to taxonomists for standard genome sequencing and annotation.</title>
        <authorList>
            <consortium name="The Broad Institute Genomics Platform"/>
            <consortium name="The Broad Institute Genome Sequencing Center for Infectious Disease"/>
            <person name="Wu L."/>
            <person name="Ma J."/>
        </authorList>
    </citation>
    <scope>NUCLEOTIDE SEQUENCE [LARGE SCALE GENOMIC DNA]</scope>
    <source>
        <strain evidence="2">XZYJT-10</strain>
    </source>
</reference>
<sequence>MLLDVLAMWRPGLDYDHESPADDVPRLLEAVHSLLRKRFVEVAVDLTIQPLQAALAAVDDERNWWTDDGPATSVELVATAAGQQVLAPATNIYSFRDRGLPH</sequence>
<dbReference type="Proteomes" id="UP001596548">
    <property type="component" value="Unassembled WGS sequence"/>
</dbReference>
<protein>
    <submittedName>
        <fullName evidence="1">Uncharacterized protein</fullName>
    </submittedName>
</protein>
<organism evidence="1 2">
    <name type="scientific">Paractinoplanes rhizophilus</name>
    <dbReference type="NCBI Taxonomy" id="1416877"/>
    <lineage>
        <taxon>Bacteria</taxon>
        <taxon>Bacillati</taxon>
        <taxon>Actinomycetota</taxon>
        <taxon>Actinomycetes</taxon>
        <taxon>Micromonosporales</taxon>
        <taxon>Micromonosporaceae</taxon>
        <taxon>Paractinoplanes</taxon>
    </lineage>
</organism>
<proteinExistence type="predicted"/>
<comment type="caution">
    <text evidence="1">The sequence shown here is derived from an EMBL/GenBank/DDBJ whole genome shotgun (WGS) entry which is preliminary data.</text>
</comment>
<dbReference type="RefSeq" id="WP_378968631.1">
    <property type="nucleotide sequence ID" value="NZ_JBHTBJ010000009.1"/>
</dbReference>
<keyword evidence="2" id="KW-1185">Reference proteome</keyword>
<name>A0ABW2HQU0_9ACTN</name>